<keyword evidence="2" id="KW-0175">Coiled coil</keyword>
<comment type="subcellular location">
    <subcellularLocation>
        <location evidence="1">Cell envelope</location>
    </subcellularLocation>
</comment>
<evidence type="ECO:0000256" key="1">
    <source>
        <dbReference type="ARBA" id="ARBA00004196"/>
    </source>
</evidence>
<proteinExistence type="predicted"/>
<dbReference type="EMBL" id="SJPH01000003">
    <property type="protein sequence ID" value="TWT46415.1"/>
    <property type="molecule type" value="Genomic_DNA"/>
</dbReference>
<dbReference type="Gene3D" id="2.40.30.170">
    <property type="match status" value="1"/>
</dbReference>
<reference evidence="3 4" key="1">
    <citation type="submission" date="2019-02" db="EMBL/GenBank/DDBJ databases">
        <title>Deep-cultivation of Planctomycetes and their phenomic and genomic characterization uncovers novel biology.</title>
        <authorList>
            <person name="Wiegand S."/>
            <person name="Jogler M."/>
            <person name="Boedeker C."/>
            <person name="Pinto D."/>
            <person name="Vollmers J."/>
            <person name="Rivas-Marin E."/>
            <person name="Kohn T."/>
            <person name="Peeters S.H."/>
            <person name="Heuer A."/>
            <person name="Rast P."/>
            <person name="Oberbeckmann S."/>
            <person name="Bunk B."/>
            <person name="Jeske O."/>
            <person name="Meyerdierks A."/>
            <person name="Storesund J.E."/>
            <person name="Kallscheuer N."/>
            <person name="Luecker S."/>
            <person name="Lage O.M."/>
            <person name="Pohl T."/>
            <person name="Merkel B.J."/>
            <person name="Hornburger P."/>
            <person name="Mueller R.-W."/>
            <person name="Bruemmer F."/>
            <person name="Labrenz M."/>
            <person name="Spormann A.M."/>
            <person name="Op Den Camp H."/>
            <person name="Overmann J."/>
            <person name="Amann R."/>
            <person name="Jetten M.S.M."/>
            <person name="Mascher T."/>
            <person name="Medema M.H."/>
            <person name="Devos D.P."/>
            <person name="Kaster A.-K."/>
            <person name="Ovreas L."/>
            <person name="Rohde M."/>
            <person name="Galperin M.Y."/>
            <person name="Jogler C."/>
        </authorList>
    </citation>
    <scope>NUCLEOTIDE SEQUENCE [LARGE SCALE GENOMIC DNA]</scope>
    <source>
        <strain evidence="3 4">Pla111</strain>
    </source>
</reference>
<gene>
    <name evidence="3" type="ORF">Pla111_15110</name>
</gene>
<dbReference type="PANTHER" id="PTHR32347">
    <property type="entry name" value="EFFLUX SYSTEM COMPONENT YKNX-RELATED"/>
    <property type="match status" value="1"/>
</dbReference>
<comment type="caution">
    <text evidence="3">The sequence shown here is derived from an EMBL/GenBank/DDBJ whole genome shotgun (WGS) entry which is preliminary data.</text>
</comment>
<dbReference type="OrthoDB" id="259511at2"/>
<evidence type="ECO:0000313" key="4">
    <source>
        <dbReference type="Proteomes" id="UP000318995"/>
    </source>
</evidence>
<keyword evidence="4" id="KW-1185">Reference proteome</keyword>
<dbReference type="Gene3D" id="1.10.287.470">
    <property type="entry name" value="Helix hairpin bin"/>
    <property type="match status" value="1"/>
</dbReference>
<organism evidence="3 4">
    <name type="scientific">Botrimarina hoheduenensis</name>
    <dbReference type="NCBI Taxonomy" id="2528000"/>
    <lineage>
        <taxon>Bacteria</taxon>
        <taxon>Pseudomonadati</taxon>
        <taxon>Planctomycetota</taxon>
        <taxon>Planctomycetia</taxon>
        <taxon>Pirellulales</taxon>
        <taxon>Lacipirellulaceae</taxon>
        <taxon>Botrimarina</taxon>
    </lineage>
</organism>
<sequence>MFRCRSRGVGAPPDMRIPAIRFTPLALIATGLLNATLLSAQQDYQAWPREPLSAQPNNNADRADPRIEKCLIDFLYDVEVPGEESGVLVFLGVKEGDLVEAEQLIAQVDDRDVRQGYRIAQYGKRAADARAEDDIEIVYSRAAAAVAREDWQEMEQAHLRVNKSTTENERRKAKLEYDRSKLAIEKAEKDRILAKLDADTKQAELDAAQIAVDKRRVLAPFTGVVLEVLRDEQEWVQPGEPIVRIAQLDTLKIDGFLYFDEYDPGEIDGCEVTVEVTAGRGRVHEATGRIVHVDPRAQPMGKRYRYRVRAEVANRQVKGRWLLQPKLPTTMTIHLGTGGESQVGDRRAPAK</sequence>
<dbReference type="Proteomes" id="UP000318995">
    <property type="component" value="Unassembled WGS sequence"/>
</dbReference>
<evidence type="ECO:0000256" key="2">
    <source>
        <dbReference type="ARBA" id="ARBA00023054"/>
    </source>
</evidence>
<dbReference type="PANTHER" id="PTHR32347:SF23">
    <property type="entry name" value="BLL5650 PROTEIN"/>
    <property type="match status" value="1"/>
</dbReference>
<dbReference type="InterPro" id="IPR050465">
    <property type="entry name" value="UPF0194_transport"/>
</dbReference>
<dbReference type="Gene3D" id="2.40.50.100">
    <property type="match status" value="1"/>
</dbReference>
<protein>
    <submittedName>
        <fullName evidence="3">Putative efflux pump membrane fusion protein</fullName>
    </submittedName>
</protein>
<accession>A0A5C5W8A7</accession>
<dbReference type="AlphaFoldDB" id="A0A5C5W8A7"/>
<dbReference type="GO" id="GO:0030313">
    <property type="term" value="C:cell envelope"/>
    <property type="evidence" value="ECO:0007669"/>
    <property type="project" value="UniProtKB-SubCell"/>
</dbReference>
<evidence type="ECO:0000313" key="3">
    <source>
        <dbReference type="EMBL" id="TWT46415.1"/>
    </source>
</evidence>
<name>A0A5C5W8A7_9BACT</name>
<dbReference type="SUPFAM" id="SSF111369">
    <property type="entry name" value="HlyD-like secretion proteins"/>
    <property type="match status" value="1"/>
</dbReference>